<comment type="catalytic activity">
    <reaction evidence="8 9">
        <text>5-phospho-alpha-D-ribose 1-diphosphate + nicotinate + ATP + H2O = nicotinate beta-D-ribonucleotide + ADP + phosphate + diphosphate</text>
        <dbReference type="Rhea" id="RHEA:36163"/>
        <dbReference type="ChEBI" id="CHEBI:15377"/>
        <dbReference type="ChEBI" id="CHEBI:30616"/>
        <dbReference type="ChEBI" id="CHEBI:32544"/>
        <dbReference type="ChEBI" id="CHEBI:33019"/>
        <dbReference type="ChEBI" id="CHEBI:43474"/>
        <dbReference type="ChEBI" id="CHEBI:57502"/>
        <dbReference type="ChEBI" id="CHEBI:58017"/>
        <dbReference type="ChEBI" id="CHEBI:456216"/>
        <dbReference type="EC" id="6.3.4.21"/>
    </reaction>
</comment>
<dbReference type="NCBIfam" id="TIGR01513">
    <property type="entry name" value="NAPRTase_put"/>
    <property type="match status" value="1"/>
</dbReference>
<dbReference type="InterPro" id="IPR041525">
    <property type="entry name" value="N/Namide_PRibTrfase"/>
</dbReference>
<dbReference type="InterPro" id="IPR036068">
    <property type="entry name" value="Nicotinate_pribotase-like_C"/>
</dbReference>
<dbReference type="InterPro" id="IPR006405">
    <property type="entry name" value="Nic_PRibTrfase_pncB"/>
</dbReference>
<evidence type="ECO:0000256" key="6">
    <source>
        <dbReference type="ARBA" id="ARBA00022642"/>
    </source>
</evidence>
<proteinExistence type="inferred from homology"/>
<dbReference type="SUPFAM" id="SSF51690">
    <property type="entry name" value="Nicotinate/Quinolinate PRTase C-terminal domain-like"/>
    <property type="match status" value="1"/>
</dbReference>
<gene>
    <name evidence="12" type="ORF">PWJ81_00325</name>
</gene>
<keyword evidence="4" id="KW-0597">Phosphoprotein</keyword>
<evidence type="ECO:0000256" key="8">
    <source>
        <dbReference type="ARBA" id="ARBA00048668"/>
    </source>
</evidence>
<feature type="domain" description="Nicotinate/nicotinamide phosphoribosyltransferase" evidence="10">
    <location>
        <begin position="154"/>
        <end position="296"/>
    </location>
</feature>
<dbReference type="PANTHER" id="PTHR11098:SF8">
    <property type="entry name" value="NICOTINATE PHOSPHORIBOSYLTRANSFERASE PNCB1"/>
    <property type="match status" value="1"/>
</dbReference>
<keyword evidence="13" id="KW-1185">Reference proteome</keyword>
<comment type="PTM">
    <text evidence="9">Transiently phosphorylated on a His residue during the reaction cycle. Phosphorylation strongly increases the affinity for substrates and increases the rate of nicotinate D-ribonucleotide production. Dephosphorylation regenerates the low-affinity form of the enzyme, leading to product release.</text>
</comment>
<dbReference type="EMBL" id="JARBHI010000001">
    <property type="protein sequence ID" value="MDE1655520.1"/>
    <property type="molecule type" value="Genomic_DNA"/>
</dbReference>
<name>A0ABT5V4L5_9ACTO</name>
<evidence type="ECO:0000313" key="13">
    <source>
        <dbReference type="Proteomes" id="UP001219297"/>
    </source>
</evidence>
<dbReference type="NCBIfam" id="NF009131">
    <property type="entry name" value="PRK12484.1"/>
    <property type="match status" value="1"/>
</dbReference>
<dbReference type="RefSeq" id="WP_274778233.1">
    <property type="nucleotide sequence ID" value="NZ_JARBHI010000001.1"/>
</dbReference>
<evidence type="ECO:0000256" key="4">
    <source>
        <dbReference type="ARBA" id="ARBA00022553"/>
    </source>
</evidence>
<dbReference type="Pfam" id="PF17767">
    <property type="entry name" value="NAPRTase_N"/>
    <property type="match status" value="1"/>
</dbReference>
<keyword evidence="5 9" id="KW-0436">Ligase</keyword>
<comment type="function">
    <text evidence="9">Catalyzes the first step in the biosynthesis of NAD from nicotinic acid, the ATP-dependent synthesis of beta-nicotinate D-ribonucleotide from nicotinate and 5-phospho-D-ribose 1-phosphate.</text>
</comment>
<evidence type="ECO:0000256" key="3">
    <source>
        <dbReference type="ARBA" id="ARBA00013236"/>
    </source>
</evidence>
<evidence type="ECO:0000256" key="1">
    <source>
        <dbReference type="ARBA" id="ARBA00004952"/>
    </source>
</evidence>
<keyword evidence="7 9" id="KW-0808">Transferase</keyword>
<dbReference type="Gene3D" id="3.20.20.70">
    <property type="entry name" value="Aldolase class I"/>
    <property type="match status" value="1"/>
</dbReference>
<feature type="domain" description="Nicotinate phosphoribosyltransferase N-terminal" evidence="11">
    <location>
        <begin position="9"/>
        <end position="133"/>
    </location>
</feature>
<evidence type="ECO:0000256" key="5">
    <source>
        <dbReference type="ARBA" id="ARBA00022598"/>
    </source>
</evidence>
<comment type="similarity">
    <text evidence="2 9">Belongs to the NAPRTase family.</text>
</comment>
<dbReference type="EC" id="6.3.4.21" evidence="3 9"/>
<dbReference type="Proteomes" id="UP001219297">
    <property type="component" value="Unassembled WGS sequence"/>
</dbReference>
<organism evidence="12 13">
    <name type="scientific">Actinotignum sanguinis</name>
    <dbReference type="NCBI Taxonomy" id="1445614"/>
    <lineage>
        <taxon>Bacteria</taxon>
        <taxon>Bacillati</taxon>
        <taxon>Actinomycetota</taxon>
        <taxon>Actinomycetes</taxon>
        <taxon>Actinomycetales</taxon>
        <taxon>Actinomycetaceae</taxon>
        <taxon>Actinotignum</taxon>
    </lineage>
</organism>
<comment type="caution">
    <text evidence="12">The sequence shown here is derived from an EMBL/GenBank/DDBJ whole genome shotgun (WGS) entry which is preliminary data.</text>
</comment>
<dbReference type="PANTHER" id="PTHR11098">
    <property type="entry name" value="NICOTINATE PHOSPHORIBOSYLTRANSFERASE"/>
    <property type="match status" value="1"/>
</dbReference>
<keyword evidence="12" id="KW-0328">Glycosyltransferase</keyword>
<dbReference type="GO" id="GO:0004516">
    <property type="term" value="F:nicotinate phosphoribosyltransferase activity"/>
    <property type="evidence" value="ECO:0007669"/>
    <property type="project" value="UniProtKB-EC"/>
</dbReference>
<dbReference type="InterPro" id="IPR007229">
    <property type="entry name" value="Nic_PRibTrfase-Fam"/>
</dbReference>
<keyword evidence="6 9" id="KW-0662">Pyridine nucleotide biosynthesis</keyword>
<evidence type="ECO:0000256" key="9">
    <source>
        <dbReference type="RuleBase" id="RU365100"/>
    </source>
</evidence>
<dbReference type="Pfam" id="PF04095">
    <property type="entry name" value="NAPRTase"/>
    <property type="match status" value="1"/>
</dbReference>
<comment type="pathway">
    <text evidence="1 9">Cofactor biosynthesis; NAD(+) biosynthesis; nicotinate D-ribonucleotide from nicotinate: step 1/1.</text>
</comment>
<dbReference type="SUPFAM" id="SSF54675">
    <property type="entry name" value="Nicotinate/Quinolinate PRTase N-terminal domain-like"/>
    <property type="match status" value="1"/>
</dbReference>
<evidence type="ECO:0000259" key="10">
    <source>
        <dbReference type="Pfam" id="PF04095"/>
    </source>
</evidence>
<evidence type="ECO:0000256" key="2">
    <source>
        <dbReference type="ARBA" id="ARBA00010897"/>
    </source>
</evidence>
<evidence type="ECO:0000256" key="7">
    <source>
        <dbReference type="ARBA" id="ARBA00022679"/>
    </source>
</evidence>
<dbReference type="CDD" id="cd01570">
    <property type="entry name" value="NAPRTase_A"/>
    <property type="match status" value="1"/>
</dbReference>
<accession>A0ABT5V4L5</accession>
<dbReference type="InterPro" id="IPR040727">
    <property type="entry name" value="NAPRTase_N"/>
</dbReference>
<dbReference type="InterPro" id="IPR013785">
    <property type="entry name" value="Aldolase_TIM"/>
</dbReference>
<dbReference type="GO" id="GO:0016757">
    <property type="term" value="F:glycosyltransferase activity"/>
    <property type="evidence" value="ECO:0007669"/>
    <property type="project" value="UniProtKB-KW"/>
</dbReference>
<evidence type="ECO:0000259" key="11">
    <source>
        <dbReference type="Pfam" id="PF17767"/>
    </source>
</evidence>
<protein>
    <recommendedName>
        <fullName evidence="3 9">Nicotinate phosphoribosyltransferase</fullName>
        <ecNumber evidence="3 9">6.3.4.21</ecNumber>
    </recommendedName>
</protein>
<sequence>MHMSVSTALLTDMYELTMVDAAMQSGKAQRRAVFEIFARRLPGGRRYGVVAGTGRLLDALKNFRFGEEEIEYLRSNKIVSDAALEWLRTFRFSGDIWGYAEGEMYFPGSPILTAVGTFAECCVLETLALSIFNYDSAVATAASRMTIAAHGRPCVDFGARRTHERSAVSAARAAYIAGFVGTSDLEAGRQYGIPVSGTSAHSFTLVHDSEREAFDTQIAAMGTGTTLLVDTYNIAQGVENAVAAGRAAGGEIGAVRIDSGDLIATAFQVREQLDRLGATSTKITVTSDLDEYAIAALNSAPVDGYGVGTRLVTGSGVPTAQMVYKLVQREGADGRPEEVAKASENKASVGGLKVAGRLESGGHATEELVVSAASFAEGLAYLEKQGARPLQVHLVNAGVIDERYCGTEVLSAARLRHDTSRDALPYDGWRLSAGEPAIPTRMVDIFPGDDAAA</sequence>
<dbReference type="NCBIfam" id="NF006698">
    <property type="entry name" value="PRK09243.1-5"/>
    <property type="match status" value="1"/>
</dbReference>
<dbReference type="Gene3D" id="3.20.140.10">
    <property type="entry name" value="nicotinate phosphoribosyltransferase"/>
    <property type="match status" value="1"/>
</dbReference>
<evidence type="ECO:0000313" key="12">
    <source>
        <dbReference type="EMBL" id="MDE1655520.1"/>
    </source>
</evidence>
<reference evidence="12 13" key="1">
    <citation type="submission" date="2023-02" db="EMBL/GenBank/DDBJ databases">
        <title>Defining the Infant Male Urobiome and Moving Towards Mechanisms in Urobiome Research.</title>
        <authorList>
            <person name="Reasoner S."/>
            <person name="Flores V."/>
            <person name="Van Horn G."/>
            <person name="Morales G."/>
            <person name="Peard L."/>
            <person name="Abelson B."/>
            <person name="Manuel C."/>
            <person name="Lee J."/>
            <person name="Baker B."/>
            <person name="Williams T."/>
            <person name="Schmitz J."/>
            <person name="Clayton D."/>
            <person name="Hadjifrangiskou M."/>
        </authorList>
    </citation>
    <scope>NUCLEOTIDE SEQUENCE [LARGE SCALE GENOMIC DNA]</scope>
    <source>
        <strain evidence="12 13">AS1053</strain>
    </source>
</reference>